<reference evidence="2" key="1">
    <citation type="submission" date="2022-12" db="EMBL/GenBank/DDBJ databases">
        <title>Genome assemblies of Blomia tropicalis.</title>
        <authorList>
            <person name="Cui Y."/>
        </authorList>
    </citation>
    <scope>NUCLEOTIDE SEQUENCE</scope>
    <source>
        <tissue evidence="2">Adult mites</tissue>
    </source>
</reference>
<dbReference type="AlphaFoldDB" id="A0A9Q0MAC2"/>
<accession>A0A9Q0MAC2</accession>
<organism evidence="2 3">
    <name type="scientific">Blomia tropicalis</name>
    <name type="common">Mite</name>
    <dbReference type="NCBI Taxonomy" id="40697"/>
    <lineage>
        <taxon>Eukaryota</taxon>
        <taxon>Metazoa</taxon>
        <taxon>Ecdysozoa</taxon>
        <taxon>Arthropoda</taxon>
        <taxon>Chelicerata</taxon>
        <taxon>Arachnida</taxon>
        <taxon>Acari</taxon>
        <taxon>Acariformes</taxon>
        <taxon>Sarcoptiformes</taxon>
        <taxon>Astigmata</taxon>
        <taxon>Glycyphagoidea</taxon>
        <taxon>Echimyopodidae</taxon>
        <taxon>Blomia</taxon>
    </lineage>
</organism>
<gene>
    <name evidence="2" type="ORF">RDWZM_000424</name>
</gene>
<evidence type="ECO:0000256" key="1">
    <source>
        <dbReference type="SAM" id="MobiDB-lite"/>
    </source>
</evidence>
<sequence>MSINNNRIISNNVTPKTGVLFHDHKSNNNILSTRFNNNNNNRNHEGDSLGSRYNSKDSANSSLLSMFSTYNNSLNCKQSGSTTSSLSSFSQQELSSNLTQKKRKEKIKYSIFNSSTSSLTDLSDIGNNSTVNTNYGGNSSSLNLILENQSLLEWIEQGLDRCGIDSTVYGVYVLSLLNNLTTDLDESEVKQISTNVPQRTRSPSVSRYCDFHQRLYPGLNLRQSRIKLLRSESKHLNTQKAASTTKFMHKRYQQQQQQQNGVRGASPVGFESLIDDDLSDTAATRHCPDCAHQRNNYGTSTCSWNDRPSTIVSHEKHLYNNNRSRIVDYRKATIIDCLRDATDQV</sequence>
<dbReference type="EMBL" id="JAPWDV010000001">
    <property type="protein sequence ID" value="KAJ6221879.1"/>
    <property type="molecule type" value="Genomic_DNA"/>
</dbReference>
<keyword evidence="3" id="KW-1185">Reference proteome</keyword>
<feature type="region of interest" description="Disordered" evidence="1">
    <location>
        <begin position="34"/>
        <end position="55"/>
    </location>
</feature>
<dbReference type="Proteomes" id="UP001142055">
    <property type="component" value="Chromosome 1"/>
</dbReference>
<proteinExistence type="predicted"/>
<name>A0A9Q0MAC2_BLOTA</name>
<evidence type="ECO:0000313" key="2">
    <source>
        <dbReference type="EMBL" id="KAJ6221879.1"/>
    </source>
</evidence>
<comment type="caution">
    <text evidence="2">The sequence shown here is derived from an EMBL/GenBank/DDBJ whole genome shotgun (WGS) entry which is preliminary data.</text>
</comment>
<protein>
    <submittedName>
        <fullName evidence="2">Uncharacterized protein</fullName>
    </submittedName>
</protein>
<evidence type="ECO:0000313" key="3">
    <source>
        <dbReference type="Proteomes" id="UP001142055"/>
    </source>
</evidence>